<dbReference type="Gene3D" id="1.20.1720.10">
    <property type="entry name" value="Multidrug resistance protein D"/>
    <property type="match status" value="1"/>
</dbReference>
<keyword evidence="5 7" id="KW-1133">Transmembrane helix</keyword>
<evidence type="ECO:0000256" key="4">
    <source>
        <dbReference type="ARBA" id="ARBA00022692"/>
    </source>
</evidence>
<proteinExistence type="predicted"/>
<dbReference type="PROSITE" id="PS50850">
    <property type="entry name" value="MFS"/>
    <property type="match status" value="1"/>
</dbReference>
<dbReference type="PANTHER" id="PTHR42718">
    <property type="entry name" value="MAJOR FACILITATOR SUPERFAMILY MULTIDRUG TRANSPORTER MFSC"/>
    <property type="match status" value="1"/>
</dbReference>
<dbReference type="Proteomes" id="UP000295388">
    <property type="component" value="Unassembled WGS sequence"/>
</dbReference>
<dbReference type="InterPro" id="IPR036259">
    <property type="entry name" value="MFS_trans_sf"/>
</dbReference>
<keyword evidence="4 7" id="KW-0812">Transmembrane</keyword>
<dbReference type="InterPro" id="IPR011701">
    <property type="entry name" value="MFS"/>
</dbReference>
<evidence type="ECO:0000256" key="6">
    <source>
        <dbReference type="ARBA" id="ARBA00023136"/>
    </source>
</evidence>
<comment type="subcellular location">
    <subcellularLocation>
        <location evidence="1">Cell membrane</location>
        <topology evidence="1">Multi-pass membrane protein</topology>
    </subcellularLocation>
</comment>
<feature type="transmembrane region" description="Helical" evidence="7">
    <location>
        <begin position="166"/>
        <end position="190"/>
    </location>
</feature>
<feature type="transmembrane region" description="Helical" evidence="7">
    <location>
        <begin position="78"/>
        <end position="98"/>
    </location>
</feature>
<feature type="transmembrane region" description="Helical" evidence="7">
    <location>
        <begin position="228"/>
        <end position="247"/>
    </location>
</feature>
<dbReference type="SUPFAM" id="SSF103473">
    <property type="entry name" value="MFS general substrate transporter"/>
    <property type="match status" value="1"/>
</dbReference>
<sequence>MASTTLDPRRWWALGAMSVSLIVVGLDLTVLNVALPTLATDLGASTSQLQWFANAYTLVLAALLLPAGLLGDRFGQKWLLLGALITFGAASAACAFASTPGQLIAARAALGVGAAFLIPLSMSLLNVLFAPGERARAMTIWVMANSLGIPLGPVLGGWLLDHYRWGSVFLINVPLVLIGAVAVAVLIPATRGHRSGRIDGPGIVMSGAGLVALTYGFVAAGERDWGDALTLTSIFGGAAVLALFVLWQARTTDALVDLALFRSARFTWGTVVATLASFALMGLLFVLPQLFQAVQGADALVTGLRLLPIIGGLLVGAKVAERLVQVAGVRVTVAAGFVLMLAGLTIGAFTDAGDGYGFVAVWVSLVGLSIGFTLPPVMDLAIGALTVERSGSGSGLIQALRQVGGTIGVAILGTVLNSTYRGNLDVSGLPPAVANAARDSASGAVAIAAQTNSPALAESARSAFVNGMAATLWTSAGVALLGLTVAILFLPRRPKDATVAPTDNGREEVATIGS</sequence>
<evidence type="ECO:0000313" key="9">
    <source>
        <dbReference type="EMBL" id="TDO46281.1"/>
    </source>
</evidence>
<evidence type="ECO:0000256" key="3">
    <source>
        <dbReference type="ARBA" id="ARBA00022475"/>
    </source>
</evidence>
<feature type="transmembrane region" description="Helical" evidence="7">
    <location>
        <begin position="268"/>
        <end position="287"/>
    </location>
</feature>
<evidence type="ECO:0000256" key="5">
    <source>
        <dbReference type="ARBA" id="ARBA00022989"/>
    </source>
</evidence>
<feature type="transmembrane region" description="Helical" evidence="7">
    <location>
        <begin position="329"/>
        <end position="349"/>
    </location>
</feature>
<dbReference type="EMBL" id="SNWQ01000011">
    <property type="protein sequence ID" value="TDO46281.1"/>
    <property type="molecule type" value="Genomic_DNA"/>
</dbReference>
<feature type="transmembrane region" description="Helical" evidence="7">
    <location>
        <begin position="355"/>
        <end position="378"/>
    </location>
</feature>
<dbReference type="InterPro" id="IPR004638">
    <property type="entry name" value="EmrB-like"/>
</dbReference>
<organism evidence="9 10">
    <name type="scientific">Kribbella caucasensis</name>
    <dbReference type="NCBI Taxonomy" id="2512215"/>
    <lineage>
        <taxon>Bacteria</taxon>
        <taxon>Bacillati</taxon>
        <taxon>Actinomycetota</taxon>
        <taxon>Actinomycetes</taxon>
        <taxon>Propionibacteriales</taxon>
        <taxon>Kribbellaceae</taxon>
        <taxon>Kribbella</taxon>
    </lineage>
</organism>
<dbReference type="CDD" id="cd17321">
    <property type="entry name" value="MFS_MMR_MDR_like"/>
    <property type="match status" value="1"/>
</dbReference>
<dbReference type="RefSeq" id="WP_166665539.1">
    <property type="nucleotide sequence ID" value="NZ_SNWQ01000011.1"/>
</dbReference>
<evidence type="ECO:0000256" key="2">
    <source>
        <dbReference type="ARBA" id="ARBA00022448"/>
    </source>
</evidence>
<dbReference type="Gene3D" id="1.20.1250.20">
    <property type="entry name" value="MFS general substrate transporter like domains"/>
    <property type="match status" value="1"/>
</dbReference>
<feature type="transmembrane region" description="Helical" evidence="7">
    <location>
        <begin position="140"/>
        <end position="160"/>
    </location>
</feature>
<evidence type="ECO:0000259" key="8">
    <source>
        <dbReference type="PROSITE" id="PS50850"/>
    </source>
</evidence>
<dbReference type="NCBIfam" id="TIGR00711">
    <property type="entry name" value="efflux_EmrB"/>
    <property type="match status" value="1"/>
</dbReference>
<gene>
    <name evidence="9" type="ORF">EV643_111133</name>
</gene>
<feature type="transmembrane region" description="Helical" evidence="7">
    <location>
        <begin position="12"/>
        <end position="31"/>
    </location>
</feature>
<dbReference type="InterPro" id="IPR020846">
    <property type="entry name" value="MFS_dom"/>
</dbReference>
<accession>A0A4R6KB06</accession>
<dbReference type="Pfam" id="PF07690">
    <property type="entry name" value="MFS_1"/>
    <property type="match status" value="1"/>
</dbReference>
<comment type="caution">
    <text evidence="9">The sequence shown here is derived from an EMBL/GenBank/DDBJ whole genome shotgun (WGS) entry which is preliminary data.</text>
</comment>
<reference evidence="9 10" key="1">
    <citation type="submission" date="2019-03" db="EMBL/GenBank/DDBJ databases">
        <title>Genomic Encyclopedia of Type Strains, Phase III (KMG-III): the genomes of soil and plant-associated and newly described type strains.</title>
        <authorList>
            <person name="Whitman W."/>
        </authorList>
    </citation>
    <scope>NUCLEOTIDE SEQUENCE [LARGE SCALE GENOMIC DNA]</scope>
    <source>
        <strain evidence="9 10">VKM Ac-2527</strain>
    </source>
</reference>
<feature type="transmembrane region" description="Helical" evidence="7">
    <location>
        <begin position="104"/>
        <end position="128"/>
    </location>
</feature>
<keyword evidence="10" id="KW-1185">Reference proteome</keyword>
<evidence type="ECO:0000256" key="1">
    <source>
        <dbReference type="ARBA" id="ARBA00004651"/>
    </source>
</evidence>
<keyword evidence="2" id="KW-0813">Transport</keyword>
<protein>
    <submittedName>
        <fullName evidence="9">EmrB/QacA subfamily drug resistance transporter</fullName>
    </submittedName>
</protein>
<feature type="transmembrane region" description="Helical" evidence="7">
    <location>
        <begin position="470"/>
        <end position="490"/>
    </location>
</feature>
<feature type="transmembrane region" description="Helical" evidence="7">
    <location>
        <begin position="51"/>
        <end position="71"/>
    </location>
</feature>
<feature type="domain" description="Major facilitator superfamily (MFS) profile" evidence="8">
    <location>
        <begin position="13"/>
        <end position="494"/>
    </location>
</feature>
<dbReference type="PANTHER" id="PTHR42718:SF42">
    <property type="entry name" value="EXPORT PROTEIN"/>
    <property type="match status" value="1"/>
</dbReference>
<feature type="transmembrane region" description="Helical" evidence="7">
    <location>
        <begin position="202"/>
        <end position="222"/>
    </location>
</feature>
<dbReference type="GO" id="GO:0022857">
    <property type="term" value="F:transmembrane transporter activity"/>
    <property type="evidence" value="ECO:0007669"/>
    <property type="project" value="InterPro"/>
</dbReference>
<keyword evidence="3" id="KW-1003">Cell membrane</keyword>
<dbReference type="GO" id="GO:0005886">
    <property type="term" value="C:plasma membrane"/>
    <property type="evidence" value="ECO:0007669"/>
    <property type="project" value="UniProtKB-SubCell"/>
</dbReference>
<dbReference type="AlphaFoldDB" id="A0A4R6KB06"/>
<evidence type="ECO:0000256" key="7">
    <source>
        <dbReference type="SAM" id="Phobius"/>
    </source>
</evidence>
<keyword evidence="6 7" id="KW-0472">Membrane</keyword>
<name>A0A4R6KB06_9ACTN</name>
<evidence type="ECO:0000313" key="10">
    <source>
        <dbReference type="Proteomes" id="UP000295388"/>
    </source>
</evidence>